<feature type="non-terminal residue" evidence="2">
    <location>
        <position position="391"/>
    </location>
</feature>
<proteinExistence type="predicted"/>
<evidence type="ECO:0000313" key="2">
    <source>
        <dbReference type="EMBL" id="KZV93532.1"/>
    </source>
</evidence>
<organism evidence="2 3">
    <name type="scientific">Exidia glandulosa HHB12029</name>
    <dbReference type="NCBI Taxonomy" id="1314781"/>
    <lineage>
        <taxon>Eukaryota</taxon>
        <taxon>Fungi</taxon>
        <taxon>Dikarya</taxon>
        <taxon>Basidiomycota</taxon>
        <taxon>Agaricomycotina</taxon>
        <taxon>Agaricomycetes</taxon>
        <taxon>Auriculariales</taxon>
        <taxon>Exidiaceae</taxon>
        <taxon>Exidia</taxon>
    </lineage>
</organism>
<evidence type="ECO:0000256" key="1">
    <source>
        <dbReference type="SAM" id="MobiDB-lite"/>
    </source>
</evidence>
<name>A0A165IKN8_EXIGL</name>
<dbReference type="InParanoid" id="A0A165IKN8"/>
<keyword evidence="3" id="KW-1185">Reference proteome</keyword>
<dbReference type="AlphaFoldDB" id="A0A165IKN8"/>
<dbReference type="EMBL" id="KV425988">
    <property type="protein sequence ID" value="KZV93532.1"/>
    <property type="molecule type" value="Genomic_DNA"/>
</dbReference>
<gene>
    <name evidence="2" type="ORF">EXIGLDRAFT_767942</name>
</gene>
<feature type="compositionally biased region" description="Polar residues" evidence="1">
    <location>
        <begin position="84"/>
        <end position="97"/>
    </location>
</feature>
<accession>A0A165IKN8</accession>
<feature type="compositionally biased region" description="Basic residues" evidence="1">
    <location>
        <begin position="1"/>
        <end position="10"/>
    </location>
</feature>
<feature type="compositionally biased region" description="Polar residues" evidence="1">
    <location>
        <begin position="42"/>
        <end position="69"/>
    </location>
</feature>
<feature type="compositionally biased region" description="Low complexity" evidence="1">
    <location>
        <begin position="154"/>
        <end position="177"/>
    </location>
</feature>
<feature type="compositionally biased region" description="Basic and acidic residues" evidence="1">
    <location>
        <begin position="180"/>
        <end position="197"/>
    </location>
</feature>
<feature type="region of interest" description="Disordered" evidence="1">
    <location>
        <begin position="1"/>
        <end position="282"/>
    </location>
</feature>
<feature type="compositionally biased region" description="Low complexity" evidence="1">
    <location>
        <begin position="115"/>
        <end position="125"/>
    </location>
</feature>
<protein>
    <submittedName>
        <fullName evidence="2">Uncharacterized protein</fullName>
    </submittedName>
</protein>
<dbReference type="Proteomes" id="UP000077266">
    <property type="component" value="Unassembled WGS sequence"/>
</dbReference>
<reference evidence="2 3" key="1">
    <citation type="journal article" date="2016" name="Mol. Biol. Evol.">
        <title>Comparative Genomics of Early-Diverging Mushroom-Forming Fungi Provides Insights into the Origins of Lignocellulose Decay Capabilities.</title>
        <authorList>
            <person name="Nagy L.G."/>
            <person name="Riley R."/>
            <person name="Tritt A."/>
            <person name="Adam C."/>
            <person name="Daum C."/>
            <person name="Floudas D."/>
            <person name="Sun H."/>
            <person name="Yadav J.S."/>
            <person name="Pangilinan J."/>
            <person name="Larsson K.H."/>
            <person name="Matsuura K."/>
            <person name="Barry K."/>
            <person name="Labutti K."/>
            <person name="Kuo R."/>
            <person name="Ohm R.A."/>
            <person name="Bhattacharya S.S."/>
            <person name="Shirouzu T."/>
            <person name="Yoshinaga Y."/>
            <person name="Martin F.M."/>
            <person name="Grigoriev I.V."/>
            <person name="Hibbett D.S."/>
        </authorList>
    </citation>
    <scope>NUCLEOTIDE SEQUENCE [LARGE SCALE GENOMIC DNA]</scope>
    <source>
        <strain evidence="2 3">HHB12029</strain>
    </source>
</reference>
<sequence length="391" mass="42320">MGKLTRKKGSRPPSKSPVPPDSEWVDEEDIATTGPREDDLASRTSTDASLTAESNSTFDNGTVDQSTDFTPEPVQEGRLRRSNRTTTAPESYATQRNALLKTGATVIKPKPPTTRPAAAPKSAPALQADSEVPVVDQADEDAEFTALTRRALPKKSASTKSSTTASTATAKPSANAKSTKRFDNSLRGNLPRDKEDAMSPIEEIPDSPEAASPSLVLSQRPSRAASKVANERLPAILELEPGSDSDVDAFEPHINVDESDYDELGSVDSGDEDEEDDEDSRVAFSPEDIRHADLVRLSMSPVPIRVRSTQATGSRKSKKQTVEPVRAMGRPKAAVQTTYMLKVPRKGQTEKKTLEVEKDLHWTAFRAHVLLAMCLVTTQEEASAYPATQAP</sequence>
<evidence type="ECO:0000313" key="3">
    <source>
        <dbReference type="Proteomes" id="UP000077266"/>
    </source>
</evidence>
<feature type="compositionally biased region" description="Acidic residues" evidence="1">
    <location>
        <begin position="257"/>
        <end position="279"/>
    </location>
</feature>